<protein>
    <submittedName>
        <fullName evidence="2">Uncharacterized protein</fullName>
    </submittedName>
</protein>
<evidence type="ECO:0000313" key="3">
    <source>
        <dbReference type="Proteomes" id="UP001165488"/>
    </source>
</evidence>
<feature type="transmembrane region" description="Helical" evidence="1">
    <location>
        <begin position="53"/>
        <end position="69"/>
    </location>
</feature>
<accession>A0ABS9UTA4</accession>
<keyword evidence="1" id="KW-0812">Transmembrane</keyword>
<evidence type="ECO:0000313" key="2">
    <source>
        <dbReference type="EMBL" id="MCH7399857.1"/>
    </source>
</evidence>
<keyword evidence="1" id="KW-0472">Membrane</keyword>
<evidence type="ECO:0000256" key="1">
    <source>
        <dbReference type="SAM" id="Phobius"/>
    </source>
</evidence>
<organism evidence="2 3">
    <name type="scientific">Belliella calami</name>
    <dbReference type="NCBI Taxonomy" id="2923436"/>
    <lineage>
        <taxon>Bacteria</taxon>
        <taxon>Pseudomonadati</taxon>
        <taxon>Bacteroidota</taxon>
        <taxon>Cytophagia</taxon>
        <taxon>Cytophagales</taxon>
        <taxon>Cyclobacteriaceae</taxon>
        <taxon>Belliella</taxon>
    </lineage>
</organism>
<reference evidence="2" key="1">
    <citation type="submission" date="2022-03" db="EMBL/GenBank/DDBJ databases">
        <title>De novo assembled genomes of Belliella spp. (Cyclobacteriaceae) strains.</title>
        <authorList>
            <person name="Szabo A."/>
            <person name="Korponai K."/>
            <person name="Felfoldi T."/>
        </authorList>
    </citation>
    <scope>NUCLEOTIDE SEQUENCE</scope>
    <source>
        <strain evidence="2">DSM 107340</strain>
    </source>
</reference>
<dbReference type="EMBL" id="JAKZGS010000022">
    <property type="protein sequence ID" value="MCH7399857.1"/>
    <property type="molecule type" value="Genomic_DNA"/>
</dbReference>
<feature type="transmembrane region" description="Helical" evidence="1">
    <location>
        <begin position="211"/>
        <end position="229"/>
    </location>
</feature>
<gene>
    <name evidence="2" type="ORF">MM236_17820</name>
</gene>
<dbReference type="RefSeq" id="WP_241276351.1">
    <property type="nucleotide sequence ID" value="NZ_JAKZGS010000022.1"/>
</dbReference>
<dbReference type="Proteomes" id="UP001165488">
    <property type="component" value="Unassembled WGS sequence"/>
</dbReference>
<sequence length="397" mass="46254">MKENSDELGWFRKLQKNSWNPEVIISGFALAFILVFPKSLYEFAAKIIQDWGVNYLGGLLVLIYSSFLLNVFKIFLITHLALRFVWTGMLGVSYAFPEGVINERLPSYVKGFEFGNLKDYTLKLERICSLFFGIPTYLAFIFIPITLYLGVLITIYKLLDLSFFMFYILFMVSILLFVIYGLVISKLKKNVKAKNLFSTLGAVYQSNLGNLRFNFVQLLIFLVTIPFIIHDTRDFTLFFHEVSLTEEQVDWPDKSWYVEDQRDADSRFGRILIPSESIEGDFLKLNIAYYGEDLNYLKELNGDFKMTLDTLSWHNLSVPTDLYRISIDDSVYNELVWKNVVKAGSNQKAYESYVNIGDLQPGLHTIRLEKLAMRMEFFTDSEPKLRKDWAVFDFFKN</sequence>
<feature type="transmembrane region" description="Helical" evidence="1">
    <location>
        <begin position="23"/>
        <end position="41"/>
    </location>
</feature>
<feature type="transmembrane region" description="Helical" evidence="1">
    <location>
        <begin position="130"/>
        <end position="156"/>
    </location>
</feature>
<proteinExistence type="predicted"/>
<keyword evidence="3" id="KW-1185">Reference proteome</keyword>
<comment type="caution">
    <text evidence="2">The sequence shown here is derived from an EMBL/GenBank/DDBJ whole genome shotgun (WGS) entry which is preliminary data.</text>
</comment>
<feature type="transmembrane region" description="Helical" evidence="1">
    <location>
        <begin position="162"/>
        <end position="184"/>
    </location>
</feature>
<name>A0ABS9UTA4_9BACT</name>
<keyword evidence="1" id="KW-1133">Transmembrane helix</keyword>